<protein>
    <recommendedName>
        <fullName evidence="4">CCHC-type domain-containing protein</fullName>
    </recommendedName>
</protein>
<feature type="domain" description="CCHC-type" evidence="4">
    <location>
        <begin position="711"/>
        <end position="726"/>
    </location>
</feature>
<feature type="non-terminal residue" evidence="5">
    <location>
        <position position="1"/>
    </location>
</feature>
<feature type="compositionally biased region" description="Basic and acidic residues" evidence="3">
    <location>
        <begin position="275"/>
        <end position="297"/>
    </location>
</feature>
<dbReference type="GO" id="GO:0003676">
    <property type="term" value="F:nucleic acid binding"/>
    <property type="evidence" value="ECO:0007669"/>
    <property type="project" value="InterPro"/>
</dbReference>
<dbReference type="Gene3D" id="4.10.60.10">
    <property type="entry name" value="Zinc finger, CCHC-type"/>
    <property type="match status" value="1"/>
</dbReference>
<feature type="region of interest" description="Disordered" evidence="3">
    <location>
        <begin position="624"/>
        <end position="704"/>
    </location>
</feature>
<feature type="compositionally biased region" description="Basic and acidic residues" evidence="3">
    <location>
        <begin position="772"/>
        <end position="785"/>
    </location>
</feature>
<evidence type="ECO:0000256" key="1">
    <source>
        <dbReference type="ARBA" id="ARBA00022664"/>
    </source>
</evidence>
<dbReference type="InterPro" id="IPR001878">
    <property type="entry name" value="Znf_CCHC"/>
</dbReference>
<dbReference type="PROSITE" id="PS50158">
    <property type="entry name" value="ZF_CCHC"/>
    <property type="match status" value="1"/>
</dbReference>
<evidence type="ECO:0000256" key="2">
    <source>
        <dbReference type="PROSITE-ProRule" id="PRU00047"/>
    </source>
</evidence>
<evidence type="ECO:0000313" key="5">
    <source>
        <dbReference type="EMBL" id="CAK5276904.1"/>
    </source>
</evidence>
<evidence type="ECO:0000256" key="3">
    <source>
        <dbReference type="SAM" id="MobiDB-lite"/>
    </source>
</evidence>
<keyword evidence="1" id="KW-0507">mRNA processing</keyword>
<dbReference type="GO" id="GO:0008270">
    <property type="term" value="F:zinc ion binding"/>
    <property type="evidence" value="ECO:0007669"/>
    <property type="project" value="UniProtKB-KW"/>
</dbReference>
<feature type="compositionally biased region" description="Basic and acidic residues" evidence="3">
    <location>
        <begin position="193"/>
        <end position="205"/>
    </location>
</feature>
<reference evidence="5" key="1">
    <citation type="submission" date="2023-11" db="EMBL/GenBank/DDBJ databases">
        <authorList>
            <person name="De Vega J J."/>
            <person name="De Vega J J."/>
        </authorList>
    </citation>
    <scope>NUCLEOTIDE SEQUENCE</scope>
</reference>
<evidence type="ECO:0000313" key="6">
    <source>
        <dbReference type="Proteomes" id="UP001295794"/>
    </source>
</evidence>
<proteinExistence type="predicted"/>
<name>A0AAD2HL41_9AGAR</name>
<dbReference type="EMBL" id="CAVNYO010000414">
    <property type="protein sequence ID" value="CAK5276904.1"/>
    <property type="molecule type" value="Genomic_DNA"/>
</dbReference>
<dbReference type="SMART" id="SM00343">
    <property type="entry name" value="ZnF_C2HC"/>
    <property type="match status" value="1"/>
</dbReference>
<keyword evidence="2" id="KW-0863">Zinc-finger</keyword>
<comment type="caution">
    <text evidence="5">The sequence shown here is derived from an EMBL/GenBank/DDBJ whole genome shotgun (WGS) entry which is preliminary data.</text>
</comment>
<sequence>MSVNNNPPYSGPTLRPRNARGTVAGSENRPPSPALTRAHRPVSPDLLYSRVVEPVIPNQPAVVPNNGGETVSTPREEESAARFTTEMTPALTSSVDFSPEYQAGLEGWTPVTAKTARTHRTQAGARSVRRPASMGDIHVDYVHNTVDPRHLTVNVPFSSPSGDATSPEVLAEEGMSANELRALARRYKQLAKMAEDRTTPQEERSAPPTATEKGQERGIPMFRPLPESGSEAREPAYPEQTAKSGPSTDKGKGPDPRNWAAAGLSESDFSEDEIELQREALENYRVARERRDRRAGQDAEYTPPMVSPKKESQLSDDDAESNGEGQVPDARFERELQRLSDRISELELVPSPGPPARATRAPSGAKPWPREPDGVKETLFSSVLRGMSRTPRPTGRNGGHPDDSDDSSSSESDSDVSRAGADSDEDSDASTAGSTDPDNRWRSPKRRTKRVTSTKMVVKPNPPCRYDGSEDAEKYAQFVDEAERYCRLGKIPKGDQVAMIGYYLDGEARDYYNRRVRGKEGKWDLKKLLTSLLKYCFLPDFRLRQRKKLNRCFQNGKSVNKHVLEFESLLLLIGAPKDQERVAVLWQSFNEEIQKELYRLELDPETSNWKKVVRTAERVERFLSIESNQKRRGQTQPTTQDSQTARQKQRFPPKRFRAAMRAAAAEVVTPKKTNDSRPRSGRGDPERPAERPWERALSPQKKKDLMSKGLCLNCEEQGHMARNCPKLTSMKSDTKGRPPGLRSHAVGLASSSLQDTTEVLESFSIGVASSEAEEKTLEGEGRELETLPDEDDLSDLSERLAGMTLDPCLVGDLAAQFAALALECCQPFPGDDKPPGPPVTGSIYVEQCTVPSEYLLDPKFRIGAYWAQKCLAELGQDDEMLLKSEPFAVELGDAPLAMALIKLEEMEQGSKVAGLESSFSVSDCVNGKYKIRHLAHGACAELRREHLLDPTFDLSAWRRNWLQEARQQQQGTAMGPLQSRPKDDRLGDLLAEGAVDHLRFGAPYPGDDRARGEAADAEAVRFSAHTVGENCVIHDRLHKATVYVSTHHLLTPTFELAGWYAAMLRERFDLGEGKRTERYRARLGDLLAAGTLKYFRRMRALDP</sequence>
<feature type="compositionally biased region" description="Basic residues" evidence="3">
    <location>
        <begin position="442"/>
        <end position="452"/>
    </location>
</feature>
<feature type="compositionally biased region" description="Basic and acidic residues" evidence="3">
    <location>
        <begin position="330"/>
        <end position="345"/>
    </location>
</feature>
<gene>
    <name evidence="5" type="ORF">MYCIT1_LOCUS25546</name>
</gene>
<keyword evidence="6" id="KW-1185">Reference proteome</keyword>
<keyword evidence="2" id="KW-0479">Metal-binding</keyword>
<feature type="compositionally biased region" description="Basic and acidic residues" evidence="3">
    <location>
        <begin position="672"/>
        <end position="694"/>
    </location>
</feature>
<evidence type="ECO:0000259" key="4">
    <source>
        <dbReference type="PROSITE" id="PS50158"/>
    </source>
</evidence>
<feature type="region of interest" description="Disordered" evidence="3">
    <location>
        <begin position="1"/>
        <end position="42"/>
    </location>
</feature>
<dbReference type="GO" id="GO:0006397">
    <property type="term" value="P:mRNA processing"/>
    <property type="evidence" value="ECO:0007669"/>
    <property type="project" value="UniProtKB-KW"/>
</dbReference>
<dbReference type="InterPro" id="IPR036875">
    <property type="entry name" value="Znf_CCHC_sf"/>
</dbReference>
<feature type="region of interest" description="Disordered" evidence="3">
    <location>
        <begin position="769"/>
        <end position="790"/>
    </location>
</feature>
<feature type="compositionally biased region" description="Basic residues" evidence="3">
    <location>
        <begin position="647"/>
        <end position="658"/>
    </location>
</feature>
<dbReference type="SUPFAM" id="SSF57756">
    <property type="entry name" value="Retrovirus zinc finger-like domains"/>
    <property type="match status" value="1"/>
</dbReference>
<feature type="compositionally biased region" description="Polar residues" evidence="3">
    <location>
        <begin position="634"/>
        <end position="646"/>
    </location>
</feature>
<dbReference type="Proteomes" id="UP001295794">
    <property type="component" value="Unassembled WGS sequence"/>
</dbReference>
<keyword evidence="2" id="KW-0862">Zinc</keyword>
<dbReference type="AlphaFoldDB" id="A0AAD2HL41"/>
<feature type="region of interest" description="Disordered" evidence="3">
    <location>
        <begin position="192"/>
        <end position="465"/>
    </location>
</feature>
<feature type="compositionally biased region" description="Acidic residues" evidence="3">
    <location>
        <begin position="403"/>
        <end position="414"/>
    </location>
</feature>
<accession>A0AAD2HL41</accession>
<organism evidence="5 6">
    <name type="scientific">Mycena citricolor</name>
    <dbReference type="NCBI Taxonomy" id="2018698"/>
    <lineage>
        <taxon>Eukaryota</taxon>
        <taxon>Fungi</taxon>
        <taxon>Dikarya</taxon>
        <taxon>Basidiomycota</taxon>
        <taxon>Agaricomycotina</taxon>
        <taxon>Agaricomycetes</taxon>
        <taxon>Agaricomycetidae</taxon>
        <taxon>Agaricales</taxon>
        <taxon>Marasmiineae</taxon>
        <taxon>Mycenaceae</taxon>
        <taxon>Mycena</taxon>
    </lineage>
</organism>